<evidence type="ECO:0000256" key="5">
    <source>
        <dbReference type="SAM" id="MobiDB-lite"/>
    </source>
</evidence>
<protein>
    <recommendedName>
        <fullName evidence="11">Glycoside hydrolase family 32 protein</fullName>
    </recommendedName>
</protein>
<feature type="chain" id="PRO_5034569204" description="Glycoside hydrolase family 32 protein" evidence="6">
    <location>
        <begin position="22"/>
        <end position="1434"/>
    </location>
</feature>
<evidence type="ECO:0000259" key="8">
    <source>
        <dbReference type="Pfam" id="PF08244"/>
    </source>
</evidence>
<feature type="compositionally biased region" description="Low complexity" evidence="5">
    <location>
        <begin position="299"/>
        <end position="321"/>
    </location>
</feature>
<evidence type="ECO:0000313" key="9">
    <source>
        <dbReference type="EMBL" id="KAG4423082.1"/>
    </source>
</evidence>
<dbReference type="GO" id="GO:0051670">
    <property type="term" value="F:inulinase activity"/>
    <property type="evidence" value="ECO:0007669"/>
    <property type="project" value="UniProtKB-ARBA"/>
</dbReference>
<dbReference type="Proteomes" id="UP000664132">
    <property type="component" value="Unassembled WGS sequence"/>
</dbReference>
<gene>
    <name evidence="9" type="ORF">IFR04_003719</name>
</gene>
<feature type="domain" description="Glycosyl hydrolase family 32 C-terminal" evidence="8">
    <location>
        <begin position="1292"/>
        <end position="1428"/>
    </location>
</feature>
<evidence type="ECO:0000256" key="4">
    <source>
        <dbReference type="ARBA" id="ARBA00023295"/>
    </source>
</evidence>
<dbReference type="SMART" id="SM00640">
    <property type="entry name" value="Glyco_32"/>
    <property type="match status" value="2"/>
</dbReference>
<dbReference type="InterPro" id="IPR013320">
    <property type="entry name" value="ConA-like_dom_sf"/>
</dbReference>
<keyword evidence="2 6" id="KW-0732">Signal</keyword>
<dbReference type="PROSITE" id="PS00609">
    <property type="entry name" value="GLYCOSYL_HYDROL_F32"/>
    <property type="match status" value="1"/>
</dbReference>
<proteinExistence type="inferred from homology"/>
<comment type="caution">
    <text evidence="9">The sequence shown here is derived from an EMBL/GenBank/DDBJ whole genome shotgun (WGS) entry which is preliminary data.</text>
</comment>
<dbReference type="GO" id="GO:0004575">
    <property type="term" value="F:sucrose alpha-glucosidase activity"/>
    <property type="evidence" value="ECO:0007669"/>
    <property type="project" value="TreeGrafter"/>
</dbReference>
<evidence type="ECO:0000259" key="7">
    <source>
        <dbReference type="Pfam" id="PF00251"/>
    </source>
</evidence>
<dbReference type="InterPro" id="IPR018053">
    <property type="entry name" value="Glyco_hydro_32_AS"/>
</dbReference>
<dbReference type="Pfam" id="PF08244">
    <property type="entry name" value="Glyco_hydro_32C"/>
    <property type="match status" value="2"/>
</dbReference>
<dbReference type="Pfam" id="PF00251">
    <property type="entry name" value="Glyco_hydro_32N"/>
    <property type="match status" value="3"/>
</dbReference>
<evidence type="ECO:0000256" key="2">
    <source>
        <dbReference type="ARBA" id="ARBA00022729"/>
    </source>
</evidence>
<keyword evidence="4" id="KW-0326">Glycosidase</keyword>
<sequence length="1434" mass="153895">MMFKLSHSFVLALTFIQTSVAQTYNELYRPQYHFSPAINWMNDPNGLVYYNGIYHMFYQYNPGGNTWGAMSWGHATSVDLTHWKQQPIALRARGYPGEITEMFFSGSTVVDTDNTSGFGSDGKVPFITMYTSYYPGTRVLPSGKTVNGGTQAQSIAYSLDQGMTWTTYDAVNPVILAPPAPYADQWKDFRNPFVFWHDVSQKWISVISLAQLHKLLIYTSTNLKTWTYVSEFGPVNAIGGVWECPSIFPLPLDGDESNTKWVAQIGLNPGGPPGVVGSGTQYIVGNFNGTAFVAETHAPTSTPTTSTRSSTLSTSPTPTQTAAGNITFQDFEGAGDYASLGWIATGSLIGTAPAQGTLGGQQSVTGYAGNRLVNTFIDVDITTGTLTSPTFQISRPWIKFLIGGGNAPGTECINLKIQGLSQPVRTATGLNDEKFVPQRWDVTEFLGQNATLEIVDQSTGSWGHILVDQIRFTGSTASPTLDFTASVYNFDGPGTYADRGWTATGDLVGKSPAQGTLNGQNTVTGYSGSFVNTFINGDATTGTLTSPSFVISETSIDFLIGGGNAPGVQCINLKVQGQVVRTSTGTDEEKLMPRSWDVTSFVGQFAVIEIVDGSTGGWGHILVDEITFSDSSNEPYGTSWMDYGPDFYAAAPFNGLKIADRTSIAWMSNWQYASAIPTTPWRSIFSIPRRLSLKTMGGRPTLIQKPVADFVGLQKSTYTNSINTVAEGSQLLPLTSKTLDITLTFSDRVASSSSSQFGIILRATFDLTQQTRVGYDFGSKRLFVDRTKSGNVGFDGTFSNTYYAPLVAASNGKVTLRILLDWSSVEVFGGEGEVTLSAQIFPGDNGIDTHLFSSGGSTSGVSISANVLGSAWYPSPGSSSSVSSKSTIGGEASTRSTATSVIATSSSSSSVAVSVTSSMTSSVTTILITTSRSSKTSRPTPTGAYDFRPAYHFVPSLNWMNEPNGLIKIGPTWHLFYQHNPTGNFWGNLSWGHATSTDLVYWDHKPVAISSANGIQAFTGTSYFDASNLSGLGTSANPPYLAFYTGYFPSSGVQDQRLAYSQDQGQTWIKYPGNPIISQVQESPHDITNGLETRDPKVFFHTPSSQWVMILAHGGQNKLTFWTSSDTKSWTWKSEFATSNVPGIPSGINGWEVPEIFELSVDGTTQKKWVLIVTPATGSPAGGNGIFALTGSFNGTVFTADAVDTSNFWLDYGRDFDGVLSWENVEATDGRRILASVMNSYGGNPPTNTYKGILSFPRTLQLKLVNGKIRFVQMPVSELDLASVPATSLTNQNLAPGQTVLDNIHSRSYDIRMTFIPAVGSTLSLAVRKGGSQQTVIKYVQSSGQLSVDRTASGNTGYDPAAGGIHSASFQAASDGKVQLRVLVDESSIEVFGGQGEVVISDLIFPDVASDGLALTTSGGSVLLESLDLRTVSF</sequence>
<evidence type="ECO:0000256" key="3">
    <source>
        <dbReference type="ARBA" id="ARBA00022801"/>
    </source>
</evidence>
<dbReference type="InterPro" id="IPR013189">
    <property type="entry name" value="Glyco_hydro_32_C"/>
</dbReference>
<keyword evidence="10" id="KW-1185">Reference proteome</keyword>
<dbReference type="EMBL" id="JAFJYH010000039">
    <property type="protein sequence ID" value="KAG4423082.1"/>
    <property type="molecule type" value="Genomic_DNA"/>
</dbReference>
<dbReference type="Gene3D" id="2.115.10.20">
    <property type="entry name" value="Glycosyl hydrolase domain, family 43"/>
    <property type="match status" value="3"/>
</dbReference>
<name>A0A8H8BT79_9HELO</name>
<feature type="domain" description="Glycosyl hydrolase family 32 C-terminal" evidence="8">
    <location>
        <begin position="718"/>
        <end position="863"/>
    </location>
</feature>
<feature type="domain" description="Glycosyl hydrolase family 32 N-terminal" evidence="7">
    <location>
        <begin position="952"/>
        <end position="1272"/>
    </location>
</feature>
<evidence type="ECO:0000256" key="1">
    <source>
        <dbReference type="ARBA" id="ARBA00009902"/>
    </source>
</evidence>
<feature type="signal peptide" evidence="6">
    <location>
        <begin position="1"/>
        <end position="21"/>
    </location>
</feature>
<reference evidence="9" key="1">
    <citation type="submission" date="2021-02" db="EMBL/GenBank/DDBJ databases">
        <title>Genome sequence Cadophora malorum strain M34.</title>
        <authorList>
            <person name="Stefanovic E."/>
            <person name="Vu D."/>
            <person name="Scully C."/>
            <person name="Dijksterhuis J."/>
            <person name="Roader J."/>
            <person name="Houbraken J."/>
        </authorList>
    </citation>
    <scope>NUCLEOTIDE SEQUENCE</scope>
    <source>
        <strain evidence="9">M34</strain>
    </source>
</reference>
<dbReference type="PANTHER" id="PTHR42800:SF1">
    <property type="entry name" value="EXOINULINASE INUD (AFU_ORTHOLOGUE AFUA_5G00480)"/>
    <property type="match status" value="1"/>
</dbReference>
<keyword evidence="3" id="KW-0378">Hydrolase</keyword>
<dbReference type="GO" id="GO:0005987">
    <property type="term" value="P:sucrose catabolic process"/>
    <property type="evidence" value="ECO:0007669"/>
    <property type="project" value="TreeGrafter"/>
</dbReference>
<dbReference type="SUPFAM" id="SSF49899">
    <property type="entry name" value="Concanavalin A-like lectins/glucanases"/>
    <property type="match status" value="2"/>
</dbReference>
<dbReference type="InterPro" id="IPR023296">
    <property type="entry name" value="Glyco_hydro_beta-prop_sf"/>
</dbReference>
<dbReference type="GO" id="GO:0005737">
    <property type="term" value="C:cytoplasm"/>
    <property type="evidence" value="ECO:0007669"/>
    <property type="project" value="TreeGrafter"/>
</dbReference>
<evidence type="ECO:0000313" key="10">
    <source>
        <dbReference type="Proteomes" id="UP000664132"/>
    </source>
</evidence>
<dbReference type="Gene3D" id="2.60.120.560">
    <property type="entry name" value="Exo-inulinase, domain 1"/>
    <property type="match status" value="2"/>
</dbReference>
<feature type="domain" description="Glycosyl hydrolase family 32 N-terminal" evidence="7">
    <location>
        <begin position="636"/>
        <end position="706"/>
    </location>
</feature>
<dbReference type="FunFam" id="2.60.120.560:FF:000003">
    <property type="entry name" value="Extracellular exo-inulinase inuE"/>
    <property type="match status" value="2"/>
</dbReference>
<dbReference type="InterPro" id="IPR013148">
    <property type="entry name" value="Glyco_hydro_32_N"/>
</dbReference>
<feature type="domain" description="Glycosyl hydrolase family 32 N-terminal" evidence="7">
    <location>
        <begin position="33"/>
        <end position="296"/>
    </location>
</feature>
<feature type="region of interest" description="Disordered" evidence="5">
    <location>
        <begin position="297"/>
        <end position="323"/>
    </location>
</feature>
<organism evidence="9 10">
    <name type="scientific">Cadophora malorum</name>
    <dbReference type="NCBI Taxonomy" id="108018"/>
    <lineage>
        <taxon>Eukaryota</taxon>
        <taxon>Fungi</taxon>
        <taxon>Dikarya</taxon>
        <taxon>Ascomycota</taxon>
        <taxon>Pezizomycotina</taxon>
        <taxon>Leotiomycetes</taxon>
        <taxon>Helotiales</taxon>
        <taxon>Ploettnerulaceae</taxon>
        <taxon>Cadophora</taxon>
    </lineage>
</organism>
<dbReference type="CDD" id="cd18622">
    <property type="entry name" value="GH32_Inu-like"/>
    <property type="match status" value="2"/>
</dbReference>
<evidence type="ECO:0000256" key="6">
    <source>
        <dbReference type="SAM" id="SignalP"/>
    </source>
</evidence>
<comment type="similarity">
    <text evidence="1">Belongs to the glycosyl hydrolase 32 family.</text>
</comment>
<dbReference type="OrthoDB" id="202537at2759"/>
<dbReference type="InterPro" id="IPR001362">
    <property type="entry name" value="Glyco_hydro_32"/>
</dbReference>
<dbReference type="SUPFAM" id="SSF75005">
    <property type="entry name" value="Arabinanase/levansucrase/invertase"/>
    <property type="match status" value="2"/>
</dbReference>
<evidence type="ECO:0008006" key="11">
    <source>
        <dbReference type="Google" id="ProtNLM"/>
    </source>
</evidence>
<dbReference type="PANTHER" id="PTHR42800">
    <property type="entry name" value="EXOINULINASE INUD (AFU_ORTHOLOGUE AFUA_5G00480)"/>
    <property type="match status" value="1"/>
</dbReference>
<accession>A0A8H8BT79</accession>